<keyword evidence="2 7" id="KW-0812">Transmembrane</keyword>
<evidence type="ECO:0000259" key="8">
    <source>
        <dbReference type="PROSITE" id="PS50893"/>
    </source>
</evidence>
<dbReference type="InterPro" id="IPR027417">
    <property type="entry name" value="P-loop_NTPase"/>
</dbReference>
<evidence type="ECO:0000256" key="3">
    <source>
        <dbReference type="ARBA" id="ARBA00022741"/>
    </source>
</evidence>
<gene>
    <name evidence="10" type="primary">LOC113514263</name>
</gene>
<keyword evidence="6 7" id="KW-0472">Membrane</keyword>
<organism evidence="9 10">
    <name type="scientific">Galleria mellonella</name>
    <name type="common">Greater wax moth</name>
    <dbReference type="NCBI Taxonomy" id="7137"/>
    <lineage>
        <taxon>Eukaryota</taxon>
        <taxon>Metazoa</taxon>
        <taxon>Ecdysozoa</taxon>
        <taxon>Arthropoda</taxon>
        <taxon>Hexapoda</taxon>
        <taxon>Insecta</taxon>
        <taxon>Pterygota</taxon>
        <taxon>Neoptera</taxon>
        <taxon>Endopterygota</taxon>
        <taxon>Lepidoptera</taxon>
        <taxon>Glossata</taxon>
        <taxon>Ditrysia</taxon>
        <taxon>Pyraloidea</taxon>
        <taxon>Pyralidae</taxon>
        <taxon>Galleriinae</taxon>
        <taxon>Galleria</taxon>
    </lineage>
</organism>
<dbReference type="GO" id="GO:0016020">
    <property type="term" value="C:membrane"/>
    <property type="evidence" value="ECO:0007669"/>
    <property type="project" value="UniProtKB-SubCell"/>
</dbReference>
<dbReference type="Pfam" id="PF00005">
    <property type="entry name" value="ABC_tran"/>
    <property type="match status" value="1"/>
</dbReference>
<evidence type="ECO:0000256" key="2">
    <source>
        <dbReference type="ARBA" id="ARBA00022692"/>
    </source>
</evidence>
<feature type="transmembrane region" description="Helical" evidence="7">
    <location>
        <begin position="691"/>
        <end position="713"/>
    </location>
</feature>
<dbReference type="InterPro" id="IPR003439">
    <property type="entry name" value="ABC_transporter-like_ATP-bd"/>
</dbReference>
<dbReference type="Gene3D" id="3.40.50.300">
    <property type="entry name" value="P-loop containing nucleotide triphosphate hydrolases"/>
    <property type="match status" value="1"/>
</dbReference>
<feature type="transmembrane region" description="Helical" evidence="7">
    <location>
        <begin position="522"/>
        <end position="546"/>
    </location>
</feature>
<protein>
    <submittedName>
        <fullName evidence="10">ABC transporter G family member 23</fullName>
    </submittedName>
</protein>
<comment type="subcellular location">
    <subcellularLocation>
        <location evidence="1">Membrane</location>
        <topology evidence="1">Multi-pass membrane protein</topology>
    </subcellularLocation>
</comment>
<keyword evidence="5 7" id="KW-1133">Transmembrane helix</keyword>
<dbReference type="CDD" id="cd03230">
    <property type="entry name" value="ABC_DR_subfamily_A"/>
    <property type="match status" value="1"/>
</dbReference>
<feature type="transmembrane region" description="Helical" evidence="7">
    <location>
        <begin position="567"/>
        <end position="593"/>
    </location>
</feature>
<keyword evidence="3" id="KW-0547">Nucleotide-binding</keyword>
<dbReference type="Proteomes" id="UP001652740">
    <property type="component" value="Unplaced"/>
</dbReference>
<evidence type="ECO:0000256" key="5">
    <source>
        <dbReference type="ARBA" id="ARBA00022989"/>
    </source>
</evidence>
<evidence type="ECO:0000256" key="4">
    <source>
        <dbReference type="ARBA" id="ARBA00022840"/>
    </source>
</evidence>
<dbReference type="GO" id="GO:0005524">
    <property type="term" value="F:ATP binding"/>
    <property type="evidence" value="ECO:0007669"/>
    <property type="project" value="UniProtKB-KW"/>
</dbReference>
<dbReference type="PROSITE" id="PS00211">
    <property type="entry name" value="ABC_TRANSPORTER_1"/>
    <property type="match status" value="1"/>
</dbReference>
<dbReference type="KEGG" id="gmw:113514263"/>
<feature type="transmembrane region" description="Helical" evidence="7">
    <location>
        <begin position="599"/>
        <end position="621"/>
    </location>
</feature>
<dbReference type="InterPro" id="IPR003593">
    <property type="entry name" value="AAA+_ATPase"/>
</dbReference>
<evidence type="ECO:0000256" key="7">
    <source>
        <dbReference type="SAM" id="Phobius"/>
    </source>
</evidence>
<dbReference type="InterPro" id="IPR013525">
    <property type="entry name" value="ABC2_TM"/>
</dbReference>
<dbReference type="PANTHER" id="PTHR43038:SF2">
    <property type="entry name" value="RH61964P"/>
    <property type="match status" value="1"/>
</dbReference>
<reference evidence="10" key="1">
    <citation type="submission" date="2025-08" db="UniProtKB">
        <authorList>
            <consortium name="RefSeq"/>
        </authorList>
    </citation>
    <scope>IDENTIFICATION</scope>
    <source>
        <tissue evidence="10">Whole larvae</tissue>
    </source>
</reference>
<accession>A0A6J1WI83</accession>
<evidence type="ECO:0000256" key="6">
    <source>
        <dbReference type="ARBA" id="ARBA00023136"/>
    </source>
</evidence>
<keyword evidence="4" id="KW-0067">ATP-binding</keyword>
<dbReference type="GO" id="GO:0140359">
    <property type="term" value="F:ABC-type transporter activity"/>
    <property type="evidence" value="ECO:0007669"/>
    <property type="project" value="InterPro"/>
</dbReference>
<feature type="domain" description="ABC transporter" evidence="8">
    <location>
        <begin position="8"/>
        <end position="243"/>
    </location>
</feature>
<evidence type="ECO:0000313" key="10">
    <source>
        <dbReference type="RefSeq" id="XP_026754101.2"/>
    </source>
</evidence>
<dbReference type="RefSeq" id="XP_026754101.2">
    <property type="nucleotide sequence ID" value="XM_026898300.3"/>
</dbReference>
<keyword evidence="9" id="KW-1185">Reference proteome</keyword>
<evidence type="ECO:0000313" key="9">
    <source>
        <dbReference type="Proteomes" id="UP001652740"/>
    </source>
</evidence>
<dbReference type="AlphaFoldDB" id="A0A6J1WI83"/>
<sequence length="718" mass="80602">MATRSAAVVIERACKYYGSQDKPDYKPVLTHLDMTVERGTIYGLLGPSGCGKTTLLSCIVGRRKLNSGSVWVLGGKPGERGSGVPGPRVGYMPQDIALVGEFSVRDAVYYFGRIYGMKDDKLRERFAFLCELLELADEGRLIKSLSGGQQRRVSLAAALVHDPELLIMDEPTVGLDPMLREKIWEFLSELARRGKTVIITTHYIDETKQAHKIGLLRDGQLLAEESPEELMRKFDCDTLEEAFLKLALRQDHLPPRRQSALTMSPDVIPERSIAGSQYSSRETFNVITSSTDILTKDEKPKDCNSKSKARYKAVFIKSIQQFSRHPGGLIFSVLFPIIQVVAFFSAIGHDPRDLNIPLINDEAVFSPYGLNVCRNSSLQPIIRLEDEICEFDMISCWFIEEMEKKLLYPLPYNSTEEAINSVSRAKYYGAMHINRNFSEALAIRLRDSDANDDVIKDSNIEVWIDTSNFQISNFIKTQMMKAYKDFIKRTMIACGKNEGIAQLPIKFHKPIYGENDAQFQSFMAPGIMITIIFFLSAVVTSTLMISDRLEGVWERSAVAGVKPKEMLNVHIILQSGVILLQTIEMMGLAFLGYGLHSQGSLLTCGILLFLQGLCGMCYGFLLSIYCGSYTMSYFVATGSFYPMILLCGILWPLEGMSTALRYIALTLPFTIPSKSLRDITEKGYSIADPSVYHGFLVTLAWIVITLMLCLIRLKYKKM</sequence>
<dbReference type="PROSITE" id="PS50893">
    <property type="entry name" value="ABC_TRANSPORTER_2"/>
    <property type="match status" value="1"/>
</dbReference>
<feature type="transmembrane region" description="Helical" evidence="7">
    <location>
        <begin position="633"/>
        <end position="653"/>
    </location>
</feature>
<dbReference type="Pfam" id="PF12698">
    <property type="entry name" value="ABC2_membrane_3"/>
    <property type="match status" value="1"/>
</dbReference>
<name>A0A6J1WI83_GALME</name>
<dbReference type="InParanoid" id="A0A6J1WI83"/>
<dbReference type="SMART" id="SM00382">
    <property type="entry name" value="AAA"/>
    <property type="match status" value="1"/>
</dbReference>
<dbReference type="GeneID" id="113514263"/>
<dbReference type="PANTHER" id="PTHR43038">
    <property type="entry name" value="ATP-BINDING CASSETTE, SUB-FAMILY H, MEMBER 1"/>
    <property type="match status" value="1"/>
</dbReference>
<dbReference type="GO" id="GO:0016887">
    <property type="term" value="F:ATP hydrolysis activity"/>
    <property type="evidence" value="ECO:0007669"/>
    <property type="project" value="InterPro"/>
</dbReference>
<dbReference type="SUPFAM" id="SSF52540">
    <property type="entry name" value="P-loop containing nucleoside triphosphate hydrolases"/>
    <property type="match status" value="1"/>
</dbReference>
<evidence type="ECO:0000256" key="1">
    <source>
        <dbReference type="ARBA" id="ARBA00004141"/>
    </source>
</evidence>
<proteinExistence type="predicted"/>
<dbReference type="InterPro" id="IPR017871">
    <property type="entry name" value="ABC_transporter-like_CS"/>
</dbReference>